<dbReference type="OrthoDB" id="21449at2759"/>
<dbReference type="PROSITE" id="PS50014">
    <property type="entry name" value="BROMODOMAIN_2"/>
    <property type="match status" value="1"/>
</dbReference>
<dbReference type="SMR" id="A0A803MDS5"/>
<keyword evidence="6" id="KW-1185">Reference proteome</keyword>
<feature type="region of interest" description="Disordered" evidence="3">
    <location>
        <begin position="364"/>
        <end position="387"/>
    </location>
</feature>
<dbReference type="EnsemblPlants" id="AUR62027618-RA">
    <property type="protein sequence ID" value="AUR62027618-RA:cds"/>
    <property type="gene ID" value="AUR62027618"/>
</dbReference>
<dbReference type="Gene3D" id="1.20.920.10">
    <property type="entry name" value="Bromodomain-like"/>
    <property type="match status" value="1"/>
</dbReference>
<evidence type="ECO:0000256" key="2">
    <source>
        <dbReference type="PROSITE-ProRule" id="PRU00035"/>
    </source>
</evidence>
<dbReference type="PANTHER" id="PTHR46136">
    <property type="entry name" value="TRANSCRIPTION FACTOR GTE8"/>
    <property type="match status" value="1"/>
</dbReference>
<feature type="domain" description="Bromo" evidence="4">
    <location>
        <begin position="128"/>
        <end position="200"/>
    </location>
</feature>
<dbReference type="PRINTS" id="PR00503">
    <property type="entry name" value="BROMODOMAIN"/>
</dbReference>
<evidence type="ECO:0000313" key="5">
    <source>
        <dbReference type="EnsemblPlants" id="AUR62027618-RA:cds"/>
    </source>
</evidence>
<sequence length="578" mass="63495">MVVKVFSGVAEPDMTSKKQRLKVLVKKPTNGLKKPRIVDDASEVGTGVENYMLGTNFRELGVCPLSKQVPKADCGFKKSSETFNRTKVNSTLGLKRRSEEVIKGPVSKRLKLDRSTTILCQAVLKKLMQNPLSAPFEVPVDPVMWNIDDYFDIIKKPMDLGTIKQKLLQHRYDHAEEFEADVRLTFSNAMLYNPPGHYIHQRANTLIRVFDRLWEPVKIKLRGEHEDIRQTHLHKSACPLSSSKFNCDVVARKMIPCDEFTAVKDKHNSTLQKGSFGQDSASMSFMDLERGYASAPSTNGSFGATAPSTSGSFGATAPSTSGSFGATAPSTSGSFGATAPSTSGSFGATAPSTNGSFGATAPSTSGSFGATAPSTSGSFGATAPSTSGSFGATAKGLETISDVELSPSRALHIAKLKSRYAETITKAQNHTLLEPGAEADTTNRQKEKEIMHRRQHEEKSNMDAKIRAAKSAARSREESKLKRQRQEAREAARMAIRKIEQSVNVDNNIQVMRDLEALVGTSLVVMCPDRTSRTMWNYKGTNNLRRHLEHLGLYIKEEYSVNYDFDDAFLEEWEGEVL</sequence>
<evidence type="ECO:0000313" key="6">
    <source>
        <dbReference type="Proteomes" id="UP000596660"/>
    </source>
</evidence>
<dbReference type="PANTHER" id="PTHR46136:SF19">
    <property type="entry name" value="TRANSCRIPTION FACTOR GTE12"/>
    <property type="match status" value="1"/>
</dbReference>
<evidence type="ECO:0000256" key="1">
    <source>
        <dbReference type="ARBA" id="ARBA00023117"/>
    </source>
</evidence>
<evidence type="ECO:0000259" key="4">
    <source>
        <dbReference type="PROSITE" id="PS50014"/>
    </source>
</evidence>
<feature type="region of interest" description="Disordered" evidence="3">
    <location>
        <begin position="308"/>
        <end position="347"/>
    </location>
</feature>
<dbReference type="SMART" id="SM00297">
    <property type="entry name" value="BROMO"/>
    <property type="match status" value="1"/>
</dbReference>
<dbReference type="GeneID" id="110690622"/>
<keyword evidence="1 2" id="KW-0103">Bromodomain</keyword>
<dbReference type="RefSeq" id="XP_021723166.1">
    <property type="nucleotide sequence ID" value="XM_021867474.1"/>
</dbReference>
<dbReference type="SUPFAM" id="SSF47370">
    <property type="entry name" value="Bromodomain"/>
    <property type="match status" value="1"/>
</dbReference>
<reference evidence="5" key="2">
    <citation type="submission" date="2021-03" db="UniProtKB">
        <authorList>
            <consortium name="EnsemblPlants"/>
        </authorList>
    </citation>
    <scope>IDENTIFICATION</scope>
</reference>
<organism evidence="5 6">
    <name type="scientific">Chenopodium quinoa</name>
    <name type="common">Quinoa</name>
    <dbReference type="NCBI Taxonomy" id="63459"/>
    <lineage>
        <taxon>Eukaryota</taxon>
        <taxon>Viridiplantae</taxon>
        <taxon>Streptophyta</taxon>
        <taxon>Embryophyta</taxon>
        <taxon>Tracheophyta</taxon>
        <taxon>Spermatophyta</taxon>
        <taxon>Magnoliopsida</taxon>
        <taxon>eudicotyledons</taxon>
        <taxon>Gunneridae</taxon>
        <taxon>Pentapetalae</taxon>
        <taxon>Caryophyllales</taxon>
        <taxon>Chenopodiaceae</taxon>
        <taxon>Chenopodioideae</taxon>
        <taxon>Atripliceae</taxon>
        <taxon>Chenopodium</taxon>
    </lineage>
</organism>
<proteinExistence type="predicted"/>
<dbReference type="InterPro" id="IPR001487">
    <property type="entry name" value="Bromodomain"/>
</dbReference>
<dbReference type="KEGG" id="cqi:110690622"/>
<dbReference type="Gramene" id="AUR62027618-RA">
    <property type="protein sequence ID" value="AUR62027618-RA:cds"/>
    <property type="gene ID" value="AUR62027618"/>
</dbReference>
<dbReference type="Proteomes" id="UP000596660">
    <property type="component" value="Unplaced"/>
</dbReference>
<protein>
    <recommendedName>
        <fullName evidence="4">Bromo domain-containing protein</fullName>
    </recommendedName>
</protein>
<dbReference type="InterPro" id="IPR036427">
    <property type="entry name" value="Bromodomain-like_sf"/>
</dbReference>
<gene>
    <name evidence="5" type="primary">LOC110690622</name>
</gene>
<evidence type="ECO:0000256" key="3">
    <source>
        <dbReference type="SAM" id="MobiDB-lite"/>
    </source>
</evidence>
<name>A0A803MDS5_CHEQI</name>
<dbReference type="InterPro" id="IPR052442">
    <property type="entry name" value="Env_Response_Regulator"/>
</dbReference>
<reference evidence="5" key="1">
    <citation type="journal article" date="2017" name="Nature">
        <title>The genome of Chenopodium quinoa.</title>
        <authorList>
            <person name="Jarvis D.E."/>
            <person name="Ho Y.S."/>
            <person name="Lightfoot D.J."/>
            <person name="Schmoeckel S.M."/>
            <person name="Li B."/>
            <person name="Borm T.J.A."/>
            <person name="Ohyanagi H."/>
            <person name="Mineta K."/>
            <person name="Michell C.T."/>
            <person name="Saber N."/>
            <person name="Kharbatia N.M."/>
            <person name="Rupper R.R."/>
            <person name="Sharp A.R."/>
            <person name="Dally N."/>
            <person name="Boughton B.A."/>
            <person name="Woo Y.H."/>
            <person name="Gao G."/>
            <person name="Schijlen E.G.W.M."/>
            <person name="Guo X."/>
            <person name="Momin A.A."/>
            <person name="Negrao S."/>
            <person name="Al-Babili S."/>
            <person name="Gehring C."/>
            <person name="Roessner U."/>
            <person name="Jung C."/>
            <person name="Murphy K."/>
            <person name="Arold S.T."/>
            <person name="Gojobori T."/>
            <person name="van der Linden C.G."/>
            <person name="van Loo E.N."/>
            <person name="Jellen E.N."/>
            <person name="Maughan P.J."/>
            <person name="Tester M."/>
        </authorList>
    </citation>
    <scope>NUCLEOTIDE SEQUENCE [LARGE SCALE GENOMIC DNA]</scope>
    <source>
        <strain evidence="5">cv. PI 614886</strain>
    </source>
</reference>
<dbReference type="OMA" id="IENCEGQ"/>
<dbReference type="AlphaFoldDB" id="A0A803MDS5"/>
<accession>A0A803MDS5</accession>
<dbReference type="Pfam" id="PF00439">
    <property type="entry name" value="Bromodomain"/>
    <property type="match status" value="1"/>
</dbReference>